<dbReference type="InterPro" id="IPR036390">
    <property type="entry name" value="WH_DNA-bd_sf"/>
</dbReference>
<gene>
    <name evidence="6" type="ORF">EV211_13811</name>
</gene>
<evidence type="ECO:0000256" key="2">
    <source>
        <dbReference type="ARBA" id="ARBA00023015"/>
    </source>
</evidence>
<dbReference type="GO" id="GO:0000976">
    <property type="term" value="F:transcription cis-regulatory region binding"/>
    <property type="evidence" value="ECO:0007669"/>
    <property type="project" value="TreeGrafter"/>
</dbReference>
<keyword evidence="7" id="KW-1185">Reference proteome</keyword>
<sequence>MLDNKIITFLRVCDTMNYTRAAEELHITQPAVSHHIHCLEEEYGVRLFEFKNKKISLTAQGVMLRRYANAMHNDEKVIAHELSQPFLLRHDLRLGTTKTVGDFAIARPLQSYMENHPDTDMHIIVGNTEELLSQLHSGAIHMALVEGYYPIDEFESVKYSTEDFICVSAAGHKFSNTPESIEDLTGETLLVREPGSGTREILQRGLSLKNLTVNSFSRAVEIGSMHVILSLVEGDFGISFMYKRAASQAIEAGSLREVRLNDFHVKHDFTFIWNKGSIHDSIYSDVCKSFMKSV</sequence>
<dbReference type="InterPro" id="IPR000847">
    <property type="entry name" value="LysR_HTH_N"/>
</dbReference>
<dbReference type="SUPFAM" id="SSF46785">
    <property type="entry name" value="Winged helix' DNA-binding domain"/>
    <property type="match status" value="1"/>
</dbReference>
<dbReference type="PANTHER" id="PTHR30126:SF39">
    <property type="entry name" value="HTH-TYPE TRANSCRIPTIONAL REGULATOR CYSL"/>
    <property type="match status" value="1"/>
</dbReference>
<evidence type="ECO:0000259" key="5">
    <source>
        <dbReference type="PROSITE" id="PS50931"/>
    </source>
</evidence>
<evidence type="ECO:0000256" key="3">
    <source>
        <dbReference type="ARBA" id="ARBA00023125"/>
    </source>
</evidence>
<keyword evidence="4" id="KW-0804">Transcription</keyword>
<dbReference type="PROSITE" id="PS50931">
    <property type="entry name" value="HTH_LYSR"/>
    <property type="match status" value="1"/>
</dbReference>
<dbReference type="OrthoDB" id="9785745at2"/>
<dbReference type="Pfam" id="PF00126">
    <property type="entry name" value="HTH_1"/>
    <property type="match status" value="1"/>
</dbReference>
<dbReference type="EMBL" id="SNXO01000038">
    <property type="protein sequence ID" value="TDP50360.1"/>
    <property type="molecule type" value="Genomic_DNA"/>
</dbReference>
<dbReference type="InterPro" id="IPR036388">
    <property type="entry name" value="WH-like_DNA-bd_sf"/>
</dbReference>
<keyword evidence="3 6" id="KW-0238">DNA-binding</keyword>
<protein>
    <submittedName>
        <fullName evidence="6">DNA-binding transcriptional LysR family regulator</fullName>
    </submittedName>
</protein>
<evidence type="ECO:0000256" key="1">
    <source>
        <dbReference type="ARBA" id="ARBA00009437"/>
    </source>
</evidence>
<dbReference type="PANTHER" id="PTHR30126">
    <property type="entry name" value="HTH-TYPE TRANSCRIPTIONAL REGULATOR"/>
    <property type="match status" value="1"/>
</dbReference>
<dbReference type="InterPro" id="IPR005119">
    <property type="entry name" value="LysR_subst-bd"/>
</dbReference>
<dbReference type="RefSeq" id="WP_133529094.1">
    <property type="nucleotide sequence ID" value="NZ_SNXO01000038.1"/>
</dbReference>
<reference evidence="6 7" key="1">
    <citation type="submission" date="2019-03" db="EMBL/GenBank/DDBJ databases">
        <title>Genomic Encyclopedia of Type Strains, Phase IV (KMG-IV): sequencing the most valuable type-strain genomes for metagenomic binning, comparative biology and taxonomic classification.</title>
        <authorList>
            <person name="Goeker M."/>
        </authorList>
    </citation>
    <scope>NUCLEOTIDE SEQUENCE [LARGE SCALE GENOMIC DNA]</scope>
    <source>
        <strain evidence="6 7">DSM 28287</strain>
    </source>
</reference>
<proteinExistence type="inferred from homology"/>
<evidence type="ECO:0000313" key="6">
    <source>
        <dbReference type="EMBL" id="TDP50360.1"/>
    </source>
</evidence>
<accession>A0A4V3CQV9</accession>
<dbReference type="SUPFAM" id="SSF53850">
    <property type="entry name" value="Periplasmic binding protein-like II"/>
    <property type="match status" value="1"/>
</dbReference>
<dbReference type="PRINTS" id="PR00039">
    <property type="entry name" value="HTHLYSR"/>
</dbReference>
<organism evidence="6 7">
    <name type="scientific">Aminicella lysinilytica</name>
    <dbReference type="NCBI Taxonomy" id="433323"/>
    <lineage>
        <taxon>Bacteria</taxon>
        <taxon>Bacillati</taxon>
        <taxon>Bacillota</taxon>
        <taxon>Clostridia</taxon>
        <taxon>Peptostreptococcales</taxon>
        <taxon>Anaerovoracaceae</taxon>
        <taxon>Aminicella</taxon>
    </lineage>
</organism>
<evidence type="ECO:0000256" key="4">
    <source>
        <dbReference type="ARBA" id="ARBA00023163"/>
    </source>
</evidence>
<dbReference type="GO" id="GO:0003700">
    <property type="term" value="F:DNA-binding transcription factor activity"/>
    <property type="evidence" value="ECO:0007669"/>
    <property type="project" value="InterPro"/>
</dbReference>
<dbReference type="Proteomes" id="UP000295500">
    <property type="component" value="Unassembled WGS sequence"/>
</dbReference>
<dbReference type="Pfam" id="PF03466">
    <property type="entry name" value="LysR_substrate"/>
    <property type="match status" value="1"/>
</dbReference>
<dbReference type="Gene3D" id="1.10.10.10">
    <property type="entry name" value="Winged helix-like DNA-binding domain superfamily/Winged helix DNA-binding domain"/>
    <property type="match status" value="1"/>
</dbReference>
<comment type="caution">
    <text evidence="6">The sequence shown here is derived from an EMBL/GenBank/DDBJ whole genome shotgun (WGS) entry which is preliminary data.</text>
</comment>
<name>A0A4V3CQV9_9FIRM</name>
<dbReference type="Gene3D" id="3.40.190.10">
    <property type="entry name" value="Periplasmic binding protein-like II"/>
    <property type="match status" value="2"/>
</dbReference>
<comment type="similarity">
    <text evidence="1">Belongs to the LysR transcriptional regulatory family.</text>
</comment>
<evidence type="ECO:0000313" key="7">
    <source>
        <dbReference type="Proteomes" id="UP000295500"/>
    </source>
</evidence>
<keyword evidence="2" id="KW-0805">Transcription regulation</keyword>
<dbReference type="AlphaFoldDB" id="A0A4V3CQV9"/>
<feature type="domain" description="HTH lysR-type" evidence="5">
    <location>
        <begin position="1"/>
        <end position="58"/>
    </location>
</feature>